<evidence type="ECO:0000256" key="1">
    <source>
        <dbReference type="ARBA" id="ARBA00004651"/>
    </source>
</evidence>
<dbReference type="GO" id="GO:0005886">
    <property type="term" value="C:plasma membrane"/>
    <property type="evidence" value="ECO:0007669"/>
    <property type="project" value="UniProtKB-SubCell"/>
</dbReference>
<evidence type="ECO:0000259" key="9">
    <source>
        <dbReference type="PROSITE" id="PS50928"/>
    </source>
</evidence>
<feature type="transmembrane region" description="Helical" evidence="8">
    <location>
        <begin position="181"/>
        <end position="203"/>
    </location>
</feature>
<keyword evidence="4" id="KW-1003">Cell membrane</keyword>
<dbReference type="EMBL" id="CP047593">
    <property type="protein sequence ID" value="QHI68044.1"/>
    <property type="molecule type" value="Genomic_DNA"/>
</dbReference>
<feature type="transmembrane region" description="Helical" evidence="8">
    <location>
        <begin position="241"/>
        <end position="264"/>
    </location>
</feature>
<feature type="transmembrane region" description="Helical" evidence="8">
    <location>
        <begin position="12"/>
        <end position="31"/>
    </location>
</feature>
<proteinExistence type="inferred from homology"/>
<feature type="transmembrane region" description="Helical" evidence="8">
    <location>
        <begin position="103"/>
        <end position="126"/>
    </location>
</feature>
<keyword evidence="11" id="KW-1185">Reference proteome</keyword>
<comment type="similarity">
    <text evidence="8">Belongs to the binding-protein-dependent transport system permease family.</text>
</comment>
<evidence type="ECO:0000313" key="11">
    <source>
        <dbReference type="Proteomes" id="UP000464954"/>
    </source>
</evidence>
<dbReference type="InterPro" id="IPR000515">
    <property type="entry name" value="MetI-like"/>
</dbReference>
<evidence type="ECO:0000256" key="2">
    <source>
        <dbReference type="ARBA" id="ARBA00020515"/>
    </source>
</evidence>
<dbReference type="RefSeq" id="WP_160626078.1">
    <property type="nucleotide sequence ID" value="NZ_CP047593.1"/>
</dbReference>
<keyword evidence="7 8" id="KW-0472">Membrane</keyword>
<organism evidence="10 11">
    <name type="scientific">Tichowtungia aerotolerans</name>
    <dbReference type="NCBI Taxonomy" id="2697043"/>
    <lineage>
        <taxon>Bacteria</taxon>
        <taxon>Pseudomonadati</taxon>
        <taxon>Kiritimatiellota</taxon>
        <taxon>Tichowtungiia</taxon>
        <taxon>Tichowtungiales</taxon>
        <taxon>Tichowtungiaceae</taxon>
        <taxon>Tichowtungia</taxon>
    </lineage>
</organism>
<dbReference type="PANTHER" id="PTHR43744">
    <property type="entry name" value="ABC TRANSPORTER PERMEASE PROTEIN MG189-RELATED-RELATED"/>
    <property type="match status" value="1"/>
</dbReference>
<evidence type="ECO:0000256" key="7">
    <source>
        <dbReference type="ARBA" id="ARBA00023136"/>
    </source>
</evidence>
<keyword evidence="5 8" id="KW-0812">Transmembrane</keyword>
<dbReference type="InterPro" id="IPR035906">
    <property type="entry name" value="MetI-like_sf"/>
</dbReference>
<dbReference type="PROSITE" id="PS50928">
    <property type="entry name" value="ABC_TM1"/>
    <property type="match status" value="1"/>
</dbReference>
<name>A0A6P1M606_9BACT</name>
<evidence type="ECO:0000256" key="3">
    <source>
        <dbReference type="ARBA" id="ARBA00022448"/>
    </source>
</evidence>
<gene>
    <name evidence="10" type="ORF">GT409_00780</name>
</gene>
<dbReference type="GO" id="GO:0055085">
    <property type="term" value="P:transmembrane transport"/>
    <property type="evidence" value="ECO:0007669"/>
    <property type="project" value="InterPro"/>
</dbReference>
<feature type="domain" description="ABC transmembrane type-1" evidence="9">
    <location>
        <begin position="68"/>
        <end position="259"/>
    </location>
</feature>
<keyword evidence="6 8" id="KW-1133">Transmembrane helix</keyword>
<evidence type="ECO:0000256" key="5">
    <source>
        <dbReference type="ARBA" id="ARBA00022692"/>
    </source>
</evidence>
<feature type="transmembrane region" description="Helical" evidence="8">
    <location>
        <begin position="132"/>
        <end position="155"/>
    </location>
</feature>
<dbReference type="Pfam" id="PF00528">
    <property type="entry name" value="BPD_transp_1"/>
    <property type="match status" value="1"/>
</dbReference>
<dbReference type="KEGG" id="taer:GT409_00780"/>
<keyword evidence="3 8" id="KW-0813">Transport</keyword>
<dbReference type="Proteomes" id="UP000464954">
    <property type="component" value="Chromosome"/>
</dbReference>
<accession>A0A6P1M606</accession>
<dbReference type="CDD" id="cd06261">
    <property type="entry name" value="TM_PBP2"/>
    <property type="match status" value="1"/>
</dbReference>
<protein>
    <recommendedName>
        <fullName evidence="2">sn-glycerol-3-phosphate transport system permease protein UgpE</fullName>
    </recommendedName>
</protein>
<sequence length="274" mass="30963">MKTTNRLHERTKHLLILLVMLFAFFPLYVMLTISLKDNAQFVQSPFLPTFPLHWENWSKGWSLVSSYISNSIFVTTLGVCTCLVTTLMSAFVFARYDFFGKRILWHLLLILLFMPGIMNLVPLFILMKNLNLLNSLLGLALLYSVGGQVFCMFVLRNFIEEIPNDLFEAAQVDGAGPLQQIVSIVIPMSGSILATLAILRFLADWNNFIAPLVFISDEYKQLLPVGMMRLDGEYVKQWGEMMAGFTIASIPLIIIFLFTMRLFVKGLTGGAVKG</sequence>
<dbReference type="PANTHER" id="PTHR43744:SF8">
    <property type="entry name" value="SN-GLYCEROL-3-PHOSPHATE TRANSPORT SYSTEM PERMEASE PROTEIN UGPE"/>
    <property type="match status" value="1"/>
</dbReference>
<dbReference type="Gene3D" id="1.10.3720.10">
    <property type="entry name" value="MetI-like"/>
    <property type="match status" value="1"/>
</dbReference>
<evidence type="ECO:0000256" key="6">
    <source>
        <dbReference type="ARBA" id="ARBA00022989"/>
    </source>
</evidence>
<dbReference type="SUPFAM" id="SSF161098">
    <property type="entry name" value="MetI-like"/>
    <property type="match status" value="1"/>
</dbReference>
<evidence type="ECO:0000313" key="10">
    <source>
        <dbReference type="EMBL" id="QHI68044.1"/>
    </source>
</evidence>
<evidence type="ECO:0000256" key="4">
    <source>
        <dbReference type="ARBA" id="ARBA00022475"/>
    </source>
</evidence>
<dbReference type="AlphaFoldDB" id="A0A6P1M606"/>
<feature type="transmembrane region" description="Helical" evidence="8">
    <location>
        <begin position="67"/>
        <end position="91"/>
    </location>
</feature>
<comment type="subcellular location">
    <subcellularLocation>
        <location evidence="1 8">Cell membrane</location>
        <topology evidence="1 8">Multi-pass membrane protein</topology>
    </subcellularLocation>
</comment>
<evidence type="ECO:0000256" key="8">
    <source>
        <dbReference type="RuleBase" id="RU363032"/>
    </source>
</evidence>
<reference evidence="10 11" key="1">
    <citation type="submission" date="2020-01" db="EMBL/GenBank/DDBJ databases">
        <title>Ponticoccus aerotolerans gen. nov., sp. nov., an anaerobic bacterium and proposal of Ponticoccusceae fam. nov., Ponticoccusles ord. nov. and Ponticoccuse classis nov. in the phylum Kiritimatiellaeota.</title>
        <authorList>
            <person name="Zhou L.Y."/>
            <person name="Du Z.J."/>
        </authorList>
    </citation>
    <scope>NUCLEOTIDE SEQUENCE [LARGE SCALE GENOMIC DNA]</scope>
    <source>
        <strain evidence="10 11">S-5007</strain>
    </source>
</reference>